<dbReference type="InterPro" id="IPR000873">
    <property type="entry name" value="AMP-dep_synth/lig_dom"/>
</dbReference>
<dbReference type="NCBIfam" id="TIGR01733">
    <property type="entry name" value="AA-adenyl-dom"/>
    <property type="match status" value="2"/>
</dbReference>
<name>A0ABT9DKJ2_9BACI</name>
<keyword evidence="3" id="KW-0596">Phosphopantetheine</keyword>
<dbReference type="InterPro" id="IPR010060">
    <property type="entry name" value="NRPS_synth"/>
</dbReference>
<dbReference type="SMART" id="SM00823">
    <property type="entry name" value="PKS_PP"/>
    <property type="match status" value="2"/>
</dbReference>
<dbReference type="Pfam" id="PF00668">
    <property type="entry name" value="Condensation"/>
    <property type="match status" value="3"/>
</dbReference>
<sequence>MPQQPEIQDIYPLSFMQEGMLFHSLYDEQSRAYFEQASFTIHGQLDLERFQKSMDAVFERYEIFRTAFIYKNVAKPRQVVLKQRHCPIHFEDISHLNERDKEHCTEAFKEQDKSKGFDLQTDVLMRISILKWAPDRYVCIWSHHHILMDGWCLGIVIKDFLHLYQALDKGQLPDLPPVQPYGTYIKWLMQQEREEAAEYWKKRLQHFEKSTPLPKRTDQMQDGTLQQITFTIPEKETSDLQKIAAASGATLNTVFQALWGIMLQKFNRCSDAVFGSVISGRPSELKDVENMVGLFINTIPIRVQSDSLSFSDLVSRMQKDMTEAEAYSYFPLYDIQAQSALKQELIDHIIVFENTPTQQEIEGLNQAGSFDFSVKDFEMEEVTNYRCSVKVIPGRTLYVRIHFHTGAYQPNMMSEIKGYLQHMISDVISDPSLPVSKMTLLDEDKTRKIVSHNNRTVSVSPEAPTLHGLFERQAAVTPERTSIRFSGGSLTYAELDMYASRLAAHLAARGVTKESIVGVLSERSPDMLVAVLAVLKAGGAYLPLDPAYPEERLSYMLKDSGAALLLTQPGCSAPNFSGETLEVDLTSLAGEKAENHVFTPADGGSLAYVIYTSGSTGQPKGVAVEHRQAVSFLTGMQHQFPLQEDDIVMVKTSFSFDASVWQLFWWSLSGASAYLLPPGWEKDPALIVKAIHQEKVTMVHFIPAMLNSFLDQAEIERLSDGTSLKRVFAGGEPLAPHMAARFASLLPHVSLIHGYGPTEATVDAAFYVLDPERDRDRLRIPIGKPVPGARLYVLDPHLAVQPCGVAGELYIAGAGVARGYLNRPALTEERFLEDPFYPGERMYKTGDAARWLPDGHVEFLGRLDDQAKIRGYRIEPGEIEAALRSIEGIREAAVTVRTDSGEPELCAYIEGLRRNEVRAQLERLLPGYMIPAHMIEMEQWPVTPSGKLDRNALPAPGGAADAETYTAPRNVTEMKLAQLWEDVLKNGPVGIHDNFFDRGGHSLKATALVSRISKEFDVQVPLKDVFAHPTVEGLASVIREGTDSPYEAMKPAEQRETYPVSSAQKRIYVLQQLEDGGTGYNMPAVLELEGKLDPERLDRAFKELIKRHESLRTSFEQDEGGEPVQRIHDKVPFALQTAVLGEQTEQEAAAAFIKPFDLSRAPLFRAQIVKVSDERHLLLVDMHHIISDGVSVNILIREFGELYNNRTLPALHIQYKDYAVWQDGYKKGDAYQTQETYWLKQLEGELPVLDLPADHTRPPVRSFAGDKVSFTLDQEAASGLQKLARENGSTLYMVLLAAYTALLSRLSGQEDIIVGSPIAGRPHKDLEPILGMFVNTLALRTRPEGGKPFVEYLHEVRDTALEAYEHQDYPFEELVDKLGVTRDMSRNPLFDVMFVLQNMDQESIHLDDLHLKPAANNGHQTSKFDLTLYAHEQPRGLLTFQMEFSTDLYKKKTIEKWLQYFINMLLSIIQDNKAALGTINILNEDETHYLIHELNRTKIEYPRNETISRLFEMQAEQTPNAIAIVSDTKELTYAELNSWANQIASLLQRKGVGPDRVVALLTGRTPELIAGMLGILKAGGAYLPIAADLPVERIAYILSDSGATLLLQSEKVEKQLLDIECEQIIIEDIQKQGETKNIESLTGPHSLAYIIYTSGSTGKPKGVMIEQRSVIRLVKNSNYIAFTAADRLLMTSSIGFDVVTFEIFGPLLNGAALHLSDKQVFLDCHQLKRYIEHHGITTMWLTSSLFNHLTEQNETTFSQLNHLIIGGEALSASHVNRIRNVCPEVSIWNGYGPTENTTFSTCFHIQKTYELSIPIGRPIGNSTAYILNKWGMLQPIGAVGELCVGGDGVARGYLGRPDLTKEKFAPNPFASGDRLYRTGDLARWLPDGTIEYVGRIDDQVKVRGYRVELGEIESAIRQIEGVKEAAVLARTGQTGSKELFGYISVKAGTNAEQVRSLLARSLPNYMIPAYIIEMDTLPLTSNGKLNRKALPEPDFASKETYVPPRNELEEQLALIWQEVLGIQRIGIEDSFFELGGDSIKALQVSARLGRHGLSLQVSDLFRHPKIKDVSPFIRKTERIIEQGPVEGDVPWTPVQQWFLSQDIEERHHFNQSVMLFHSDRLSEAALRASLKKLAEHHDALRIVYRNDDGKWIQINQGIHESQLYSLRISDLSQTDSGWETQIKQEVADLQQSINLQEGPLLHAAWFKTLTGDYLFLAIHHLVVDGVAWRILLEDLSAGYQQASSGQTIQLPPKTDSYQEYARRIQEYAQSSKLIREEAYWRSAEEQQAAELPYEMPLHENTDCGKRDSVSFSLSEADTDVLLQSVNHAYGTDTQDILLTAASLAICEWAGGSKLRIAMEGHGREHIMPELDISRTVGWFTSMYPALISFENQREELGTAVKTVKDTLGRIPNKGVGYGMLKYLTHPENKSIAFSKIPEISFNYLGQFNDIERQGSFRPSSLGSGKDITLTWKREQIIEMSAMAADKKLHFSLSYPPARFHRNTMDQLINRIEHFLLDIMKHCAGKQKAEKTLSDFSSQSLTAEDLDSISSLVEEL</sequence>
<dbReference type="InterPro" id="IPR010071">
    <property type="entry name" value="AA_adenyl_dom"/>
</dbReference>
<evidence type="ECO:0000256" key="3">
    <source>
        <dbReference type="ARBA" id="ARBA00022450"/>
    </source>
</evidence>
<evidence type="ECO:0000256" key="6">
    <source>
        <dbReference type="ARBA" id="ARBA00023194"/>
    </source>
</evidence>
<proteinExistence type="inferred from homology"/>
<dbReference type="InterPro" id="IPR006162">
    <property type="entry name" value="Ppantetheine_attach_site"/>
</dbReference>
<dbReference type="InterPro" id="IPR001242">
    <property type="entry name" value="Condensation_dom"/>
</dbReference>
<keyword evidence="5" id="KW-0677">Repeat</keyword>
<dbReference type="EMBL" id="JAHBMK020000001">
    <property type="protein sequence ID" value="MDO8225211.1"/>
    <property type="molecule type" value="Genomic_DNA"/>
</dbReference>
<keyword evidence="4" id="KW-0597">Phosphoprotein</keyword>
<dbReference type="Pfam" id="PF13193">
    <property type="entry name" value="AMP-binding_C"/>
    <property type="match status" value="1"/>
</dbReference>
<dbReference type="InterPro" id="IPR020806">
    <property type="entry name" value="PKS_PP-bd"/>
</dbReference>
<keyword evidence="6" id="KW-0045">Antibiotic biosynthesis</keyword>
<dbReference type="CDD" id="cd19531">
    <property type="entry name" value="LCL_NRPS-like"/>
    <property type="match status" value="1"/>
</dbReference>
<reference evidence="8" key="1">
    <citation type="submission" date="2023-07" db="EMBL/GenBank/DDBJ databases">
        <title>Biological control against Fusarium languescens, the causal agent of wilt in Jalapeno peppers, by a novel bacterial subspecies: Bacillus cabrialesii subsp. tritici TSO2.</title>
        <authorList>
            <person name="Montoya-Martinez A.C."/>
            <person name="Figueroa-Brambila K.M."/>
            <person name="Escalante-Beltran A."/>
            <person name="Lopez-Montoya N.D."/>
            <person name="Valenzuela-Ruiz V."/>
            <person name="Parra-Cota F.I."/>
            <person name="Estrada Alvarado M.I."/>
            <person name="De Los Santos Villalobos S."/>
        </authorList>
    </citation>
    <scope>NUCLEOTIDE SEQUENCE</scope>
    <source>
        <strain evidence="8">TSO2</strain>
    </source>
</reference>
<evidence type="ECO:0000256" key="5">
    <source>
        <dbReference type="ARBA" id="ARBA00022737"/>
    </source>
</evidence>
<dbReference type="NCBIfam" id="TIGR01720">
    <property type="entry name" value="NRPS-para261"/>
    <property type="match status" value="1"/>
</dbReference>
<dbReference type="SUPFAM" id="SSF56801">
    <property type="entry name" value="Acetyl-CoA synthetase-like"/>
    <property type="match status" value="2"/>
</dbReference>
<evidence type="ECO:0000256" key="4">
    <source>
        <dbReference type="ARBA" id="ARBA00022553"/>
    </source>
</evidence>
<dbReference type="InterPro" id="IPR025110">
    <property type="entry name" value="AMP-bd_C"/>
</dbReference>
<dbReference type="Gene3D" id="3.30.559.10">
    <property type="entry name" value="Chloramphenicol acetyltransferase-like domain"/>
    <property type="match status" value="3"/>
</dbReference>
<organism evidence="8 9">
    <name type="scientific">Bacillus cabrialesii subsp. tritici</name>
    <dbReference type="NCBI Taxonomy" id="2944916"/>
    <lineage>
        <taxon>Bacteria</taxon>
        <taxon>Bacillati</taxon>
        <taxon>Bacillota</taxon>
        <taxon>Bacilli</taxon>
        <taxon>Bacillales</taxon>
        <taxon>Bacillaceae</taxon>
        <taxon>Bacillus</taxon>
        <taxon>Bacillus cabrialesii</taxon>
    </lineage>
</organism>
<dbReference type="CDD" id="cd05930">
    <property type="entry name" value="A_NRPS"/>
    <property type="match status" value="1"/>
</dbReference>
<gene>
    <name evidence="8" type="ORF">KHP33_010140</name>
</gene>
<dbReference type="Gene3D" id="1.10.1200.10">
    <property type="entry name" value="ACP-like"/>
    <property type="match status" value="2"/>
</dbReference>
<dbReference type="CDD" id="cd12117">
    <property type="entry name" value="A_NRPS_Srf_like"/>
    <property type="match status" value="1"/>
</dbReference>
<dbReference type="SUPFAM" id="SSF52777">
    <property type="entry name" value="CoA-dependent acyltransferases"/>
    <property type="match status" value="6"/>
</dbReference>
<dbReference type="Pfam" id="PF00550">
    <property type="entry name" value="PP-binding"/>
    <property type="match status" value="2"/>
</dbReference>
<dbReference type="SUPFAM" id="SSF47336">
    <property type="entry name" value="ACP-like"/>
    <property type="match status" value="2"/>
</dbReference>
<dbReference type="CDD" id="cd19543">
    <property type="entry name" value="DCL_NRPS"/>
    <property type="match status" value="1"/>
</dbReference>
<dbReference type="Gene3D" id="2.30.38.10">
    <property type="entry name" value="Luciferase, Domain 3"/>
    <property type="match status" value="2"/>
</dbReference>
<dbReference type="Gene3D" id="3.30.559.30">
    <property type="entry name" value="Nonribosomal peptide synthetase, condensation domain"/>
    <property type="match status" value="3"/>
</dbReference>
<evidence type="ECO:0000256" key="1">
    <source>
        <dbReference type="ARBA" id="ARBA00001957"/>
    </source>
</evidence>
<comment type="caution">
    <text evidence="8">The sequence shown here is derived from an EMBL/GenBank/DDBJ whole genome shotgun (WGS) entry which is preliminary data.</text>
</comment>
<feature type="domain" description="Carrier" evidence="7">
    <location>
        <begin position="967"/>
        <end position="1042"/>
    </location>
</feature>
<comment type="similarity">
    <text evidence="2">Belongs to the ATP-dependent AMP-binding enzyme family.</text>
</comment>
<dbReference type="InterPro" id="IPR023213">
    <property type="entry name" value="CAT-like_dom_sf"/>
</dbReference>
<dbReference type="PROSITE" id="PS00012">
    <property type="entry name" value="PHOSPHOPANTETHEINE"/>
    <property type="match status" value="1"/>
</dbReference>
<evidence type="ECO:0000313" key="8">
    <source>
        <dbReference type="EMBL" id="MDO8225211.1"/>
    </source>
</evidence>
<dbReference type="Pfam" id="PF00501">
    <property type="entry name" value="AMP-binding"/>
    <property type="match status" value="2"/>
</dbReference>
<dbReference type="NCBIfam" id="NF003417">
    <property type="entry name" value="PRK04813.1"/>
    <property type="match status" value="2"/>
</dbReference>
<dbReference type="Proteomes" id="UP001177121">
    <property type="component" value="Unassembled WGS sequence"/>
</dbReference>
<dbReference type="Gene3D" id="3.40.50.980">
    <property type="match status" value="4"/>
</dbReference>
<dbReference type="PANTHER" id="PTHR45527">
    <property type="entry name" value="NONRIBOSOMAL PEPTIDE SYNTHETASE"/>
    <property type="match status" value="1"/>
</dbReference>
<dbReference type="InterPro" id="IPR020845">
    <property type="entry name" value="AMP-binding_CS"/>
</dbReference>
<keyword evidence="9" id="KW-1185">Reference proteome</keyword>
<dbReference type="Gene3D" id="3.30.300.30">
    <property type="match status" value="2"/>
</dbReference>
<dbReference type="InterPro" id="IPR045851">
    <property type="entry name" value="AMP-bd_C_sf"/>
</dbReference>
<dbReference type="InterPro" id="IPR036736">
    <property type="entry name" value="ACP-like_sf"/>
</dbReference>
<protein>
    <submittedName>
        <fullName evidence="8">Non-ribosomal peptide synthetase</fullName>
    </submittedName>
</protein>
<evidence type="ECO:0000256" key="2">
    <source>
        <dbReference type="ARBA" id="ARBA00006432"/>
    </source>
</evidence>
<evidence type="ECO:0000313" key="9">
    <source>
        <dbReference type="Proteomes" id="UP001177121"/>
    </source>
</evidence>
<dbReference type="PANTHER" id="PTHR45527:SF1">
    <property type="entry name" value="FATTY ACID SYNTHASE"/>
    <property type="match status" value="1"/>
</dbReference>
<feature type="domain" description="Carrier" evidence="7">
    <location>
        <begin position="2003"/>
        <end position="2077"/>
    </location>
</feature>
<evidence type="ECO:0000259" key="7">
    <source>
        <dbReference type="PROSITE" id="PS50075"/>
    </source>
</evidence>
<comment type="cofactor">
    <cofactor evidence="1">
        <name>pantetheine 4'-phosphate</name>
        <dbReference type="ChEBI" id="CHEBI:47942"/>
    </cofactor>
</comment>
<dbReference type="PROSITE" id="PS50075">
    <property type="entry name" value="CARRIER"/>
    <property type="match status" value="2"/>
</dbReference>
<dbReference type="RefSeq" id="WP_213401441.1">
    <property type="nucleotide sequence ID" value="NZ_JAHBMK020000001.1"/>
</dbReference>
<dbReference type="PROSITE" id="PS00455">
    <property type="entry name" value="AMP_BINDING"/>
    <property type="match status" value="2"/>
</dbReference>
<accession>A0ABT9DKJ2</accession>
<dbReference type="InterPro" id="IPR009081">
    <property type="entry name" value="PP-bd_ACP"/>
</dbReference>
<dbReference type="CDD" id="cd19534">
    <property type="entry name" value="E_NRPS"/>
    <property type="match status" value="1"/>
</dbReference>